<name>A0A8X6J7A6_9ARAC</name>
<evidence type="ECO:0000313" key="1">
    <source>
        <dbReference type="EMBL" id="GFS42498.1"/>
    </source>
</evidence>
<organism evidence="1 2">
    <name type="scientific">Trichonephila inaurata madagascariensis</name>
    <dbReference type="NCBI Taxonomy" id="2747483"/>
    <lineage>
        <taxon>Eukaryota</taxon>
        <taxon>Metazoa</taxon>
        <taxon>Ecdysozoa</taxon>
        <taxon>Arthropoda</taxon>
        <taxon>Chelicerata</taxon>
        <taxon>Arachnida</taxon>
        <taxon>Araneae</taxon>
        <taxon>Araneomorphae</taxon>
        <taxon>Entelegynae</taxon>
        <taxon>Araneoidea</taxon>
        <taxon>Nephilidae</taxon>
        <taxon>Trichonephila</taxon>
        <taxon>Trichonephila inaurata</taxon>
    </lineage>
</organism>
<comment type="caution">
    <text evidence="1">The sequence shown here is derived from an EMBL/GenBank/DDBJ whole genome shotgun (WGS) entry which is preliminary data.</text>
</comment>
<dbReference type="AlphaFoldDB" id="A0A8X6J7A6"/>
<evidence type="ECO:0000313" key="2">
    <source>
        <dbReference type="Proteomes" id="UP000886998"/>
    </source>
</evidence>
<reference evidence="1" key="1">
    <citation type="submission" date="2020-08" db="EMBL/GenBank/DDBJ databases">
        <title>Multicomponent nature underlies the extraordinary mechanical properties of spider dragline silk.</title>
        <authorList>
            <person name="Kono N."/>
            <person name="Nakamura H."/>
            <person name="Mori M."/>
            <person name="Yoshida Y."/>
            <person name="Ohtoshi R."/>
            <person name="Malay A.D."/>
            <person name="Moran D.A.P."/>
            <person name="Tomita M."/>
            <person name="Numata K."/>
            <person name="Arakawa K."/>
        </authorList>
    </citation>
    <scope>NUCLEOTIDE SEQUENCE</scope>
</reference>
<dbReference type="Proteomes" id="UP000886998">
    <property type="component" value="Unassembled WGS sequence"/>
</dbReference>
<proteinExistence type="predicted"/>
<dbReference type="EMBL" id="BMAV01025555">
    <property type="protein sequence ID" value="GFS42498.1"/>
    <property type="molecule type" value="Genomic_DNA"/>
</dbReference>
<protein>
    <submittedName>
        <fullName evidence="1">Uncharacterized protein</fullName>
    </submittedName>
</protein>
<gene>
    <name evidence="1" type="ORF">TNIN_464381</name>
</gene>
<accession>A0A8X6J7A6</accession>
<sequence>MEIFSTSNATILLIAVPIQMKVGFVAKSYNIHIKFLFVNRMNDRVHENKCCSMAMGLNADEFEFGKETAVKLEKQFVTQSPS</sequence>
<keyword evidence="2" id="KW-1185">Reference proteome</keyword>